<dbReference type="EMBL" id="JXYA01000040">
    <property type="protein sequence ID" value="KJZ07217.1"/>
    <property type="molecule type" value="Genomic_DNA"/>
</dbReference>
<evidence type="ECO:0000313" key="2">
    <source>
        <dbReference type="EMBL" id="KJZ07217.1"/>
    </source>
</evidence>
<dbReference type="InterPro" id="IPR021836">
    <property type="entry name" value="DUF3429"/>
</dbReference>
<comment type="caution">
    <text evidence="2">The sequence shown here is derived from an EMBL/GenBank/DDBJ whole genome shotgun (WGS) entry which is preliminary data.</text>
</comment>
<protein>
    <submittedName>
        <fullName evidence="2">Membrane protein</fullName>
    </submittedName>
</protein>
<sequence length="140" mass="15663">MHSYLNHIMLAYIGFIPFLLCVALTLMVGSSSAVIDAFSYYSLGVLAFLTGSLWRPGEQSQQRAVVAILVIIPFPLLALASQVILLTYLAVAYWLVLVFERSAKTWQETHKDYQKMRFTLTSVVFVSHLFMIAQAVELAG</sequence>
<feature type="transmembrane region" description="Helical" evidence="1">
    <location>
        <begin position="66"/>
        <end position="97"/>
    </location>
</feature>
<dbReference type="Proteomes" id="UP000033452">
    <property type="component" value="Unassembled WGS sequence"/>
</dbReference>
<keyword evidence="3" id="KW-1185">Reference proteome</keyword>
<keyword evidence="1" id="KW-1133">Transmembrane helix</keyword>
<dbReference type="PATRIC" id="fig|43658.5.peg.3451"/>
<feature type="transmembrane region" description="Helical" evidence="1">
    <location>
        <begin position="6"/>
        <end position="26"/>
    </location>
</feature>
<dbReference type="AlphaFoldDB" id="A0A0F4QKN4"/>
<dbReference type="OrthoDB" id="8591832at2"/>
<dbReference type="Pfam" id="PF11911">
    <property type="entry name" value="DUF3429"/>
    <property type="match status" value="1"/>
</dbReference>
<name>A0A0F4QKN4_9GAMM</name>
<keyword evidence="1" id="KW-0812">Transmembrane</keyword>
<keyword evidence="1" id="KW-0472">Membrane</keyword>
<reference evidence="2 3" key="1">
    <citation type="journal article" date="2015" name="BMC Genomics">
        <title>Genome mining reveals unlocked bioactive potential of marine Gram-negative bacteria.</title>
        <authorList>
            <person name="Machado H."/>
            <person name="Sonnenschein E.C."/>
            <person name="Melchiorsen J."/>
            <person name="Gram L."/>
        </authorList>
    </citation>
    <scope>NUCLEOTIDE SEQUENCE [LARGE SCALE GENOMIC DNA]</scope>
    <source>
        <strain evidence="2 3">S2471</strain>
    </source>
</reference>
<accession>A0A0F4QKN4</accession>
<evidence type="ECO:0000256" key="1">
    <source>
        <dbReference type="SAM" id="Phobius"/>
    </source>
</evidence>
<proteinExistence type="predicted"/>
<evidence type="ECO:0000313" key="3">
    <source>
        <dbReference type="Proteomes" id="UP000033452"/>
    </source>
</evidence>
<dbReference type="RefSeq" id="WP_046006052.1">
    <property type="nucleotide sequence ID" value="NZ_JXYA01000040.1"/>
</dbReference>
<organism evidence="2 3">
    <name type="scientific">Pseudoalteromonas rubra</name>
    <dbReference type="NCBI Taxonomy" id="43658"/>
    <lineage>
        <taxon>Bacteria</taxon>
        <taxon>Pseudomonadati</taxon>
        <taxon>Pseudomonadota</taxon>
        <taxon>Gammaproteobacteria</taxon>
        <taxon>Alteromonadales</taxon>
        <taxon>Pseudoalteromonadaceae</taxon>
        <taxon>Pseudoalteromonas</taxon>
    </lineage>
</organism>
<feature type="transmembrane region" description="Helical" evidence="1">
    <location>
        <begin position="118"/>
        <end position="136"/>
    </location>
</feature>
<feature type="transmembrane region" description="Helical" evidence="1">
    <location>
        <begin position="38"/>
        <end position="54"/>
    </location>
</feature>
<gene>
    <name evidence="2" type="ORF">TW77_16350</name>
</gene>